<evidence type="ECO:0000313" key="1">
    <source>
        <dbReference type="EMBL" id="MCX2972560.1"/>
    </source>
</evidence>
<dbReference type="RefSeq" id="WP_279251558.1">
    <property type="nucleotide sequence ID" value="NZ_SHNP01000001.1"/>
</dbReference>
<dbReference type="EMBL" id="SHNP01000001">
    <property type="protein sequence ID" value="MCX2972560.1"/>
    <property type="molecule type" value="Genomic_DNA"/>
</dbReference>
<name>A0ABT3SSD0_9GAMM</name>
<comment type="caution">
    <text evidence="1">The sequence shown here is derived from an EMBL/GenBank/DDBJ whole genome shotgun (WGS) entry which is preliminary data.</text>
</comment>
<organism evidence="1 2">
    <name type="scientific">Candidatus Seongchinamella marina</name>
    <dbReference type="NCBI Taxonomy" id="2518990"/>
    <lineage>
        <taxon>Bacteria</taxon>
        <taxon>Pseudomonadati</taxon>
        <taxon>Pseudomonadota</taxon>
        <taxon>Gammaproteobacteria</taxon>
        <taxon>Cellvibrionales</taxon>
        <taxon>Halieaceae</taxon>
        <taxon>Seongchinamella</taxon>
    </lineage>
</organism>
<evidence type="ECO:0000313" key="2">
    <source>
        <dbReference type="Proteomes" id="UP001143307"/>
    </source>
</evidence>
<keyword evidence="2" id="KW-1185">Reference proteome</keyword>
<dbReference type="Proteomes" id="UP001143307">
    <property type="component" value="Unassembled WGS sequence"/>
</dbReference>
<proteinExistence type="predicted"/>
<reference evidence="1" key="1">
    <citation type="submission" date="2019-02" db="EMBL/GenBank/DDBJ databases">
        <authorList>
            <person name="Li S.-H."/>
        </authorList>
    </citation>
    <scope>NUCLEOTIDE SEQUENCE</scope>
    <source>
        <strain evidence="1">IMCC8485</strain>
    </source>
</reference>
<dbReference type="Gene3D" id="2.60.120.620">
    <property type="entry name" value="q2cbj1_9rhob like domain"/>
    <property type="match status" value="1"/>
</dbReference>
<protein>
    <recommendedName>
        <fullName evidence="3">Fe2OG dioxygenase domain-containing protein</fullName>
    </recommendedName>
</protein>
<sequence length="328" mass="36954">MDPFLQPEEAETMLRIAESFGSFGTYAEEATSDGLGESLPQRFDVGLNYVAHGLDGGVNDDDAETAQSRTNYFRETYIYGNEQRVAGVEPFLAHPRLERAAREISGCEEVIPAIVYANLLVPGQELAIHTDVPEFRGANRKNAPQWLMVCMLHSGLFDRWRVRILTCVSWFGAAKGGAFTFYPDGPNSARESIPAQHNSAILIDTDKVFHGVERVAQRLPELPVIQAGTRLYYLGEDNWELRAGKQALARYSWSQIRYSISWKGYCFTDHEERSLWESGSDDLTLDEIIDLFEQDLRQSGRINGARPEPDDFARLIVETYIHYPGAGH</sequence>
<accession>A0ABT3SSD0</accession>
<evidence type="ECO:0008006" key="3">
    <source>
        <dbReference type="Google" id="ProtNLM"/>
    </source>
</evidence>
<gene>
    <name evidence="1" type="ORF">EYC87_03015</name>
</gene>